<keyword evidence="1" id="KW-1133">Transmembrane helix</keyword>
<dbReference type="EMBL" id="HBNR01058194">
    <property type="protein sequence ID" value="CAE4625950.1"/>
    <property type="molecule type" value="Transcribed_RNA"/>
</dbReference>
<keyword evidence="1" id="KW-0472">Membrane</keyword>
<feature type="domain" description="HPP transmembrane region" evidence="2">
    <location>
        <begin position="21"/>
        <end position="82"/>
    </location>
</feature>
<evidence type="ECO:0000256" key="1">
    <source>
        <dbReference type="SAM" id="Phobius"/>
    </source>
</evidence>
<dbReference type="InterPro" id="IPR058581">
    <property type="entry name" value="TM_HPP"/>
</dbReference>
<dbReference type="AlphaFoldDB" id="A0A7S4RVS6"/>
<gene>
    <name evidence="3" type="ORF">AMON00008_LOCUS40934</name>
</gene>
<sequence>MAAIAVILFTAPTMPVLETMVVGVLGLLGPGSLTRSLAAGLAMLLMKLSGRLYAPAGALAVLFVDNPKMQELGLFYTLMPASPGHPCWCSSPPQGSRSWRPCG</sequence>
<feature type="transmembrane region" description="Helical" evidence="1">
    <location>
        <begin position="39"/>
        <end position="64"/>
    </location>
</feature>
<name>A0A7S4RVS6_9DINO</name>
<proteinExistence type="predicted"/>
<organism evidence="3">
    <name type="scientific">Alexandrium monilatum</name>
    <dbReference type="NCBI Taxonomy" id="311494"/>
    <lineage>
        <taxon>Eukaryota</taxon>
        <taxon>Sar</taxon>
        <taxon>Alveolata</taxon>
        <taxon>Dinophyceae</taxon>
        <taxon>Gonyaulacales</taxon>
        <taxon>Pyrocystaceae</taxon>
        <taxon>Alexandrium</taxon>
    </lineage>
</organism>
<dbReference type="Pfam" id="PF04982">
    <property type="entry name" value="TM_HPP"/>
    <property type="match status" value="1"/>
</dbReference>
<evidence type="ECO:0000259" key="2">
    <source>
        <dbReference type="Pfam" id="PF04982"/>
    </source>
</evidence>
<evidence type="ECO:0000313" key="3">
    <source>
        <dbReference type="EMBL" id="CAE4625950.1"/>
    </source>
</evidence>
<keyword evidence="1" id="KW-0812">Transmembrane</keyword>
<protein>
    <recommendedName>
        <fullName evidence="2">HPP transmembrane region domain-containing protein</fullName>
    </recommendedName>
</protein>
<reference evidence="3" key="1">
    <citation type="submission" date="2021-01" db="EMBL/GenBank/DDBJ databases">
        <authorList>
            <person name="Corre E."/>
            <person name="Pelletier E."/>
            <person name="Niang G."/>
            <person name="Scheremetjew M."/>
            <person name="Finn R."/>
            <person name="Kale V."/>
            <person name="Holt S."/>
            <person name="Cochrane G."/>
            <person name="Meng A."/>
            <person name="Brown T."/>
            <person name="Cohen L."/>
        </authorList>
    </citation>
    <scope>NUCLEOTIDE SEQUENCE</scope>
    <source>
        <strain evidence="3">CCMP3105</strain>
    </source>
</reference>
<accession>A0A7S4RVS6</accession>